<protein>
    <submittedName>
        <fullName evidence="1">Uncharacterized protein</fullName>
    </submittedName>
</protein>
<dbReference type="InterPro" id="IPR029058">
    <property type="entry name" value="AB_hydrolase_fold"/>
</dbReference>
<reference evidence="1" key="2">
    <citation type="submission" date="2020-09" db="EMBL/GenBank/DDBJ databases">
        <authorList>
            <person name="Sun Q."/>
            <person name="Ohkuma M."/>
        </authorList>
    </citation>
    <scope>NUCLEOTIDE SEQUENCE</scope>
    <source>
        <strain evidence="1">JCM 3086</strain>
    </source>
</reference>
<dbReference type="Gene3D" id="3.40.50.1820">
    <property type="entry name" value="alpha/beta hydrolase"/>
    <property type="match status" value="1"/>
</dbReference>
<name>A0A917KQ80_9ACTN</name>
<dbReference type="RefSeq" id="WP_189312320.1">
    <property type="nucleotide sequence ID" value="NZ_BMQA01000010.1"/>
</dbReference>
<accession>A0A917KQ80</accession>
<gene>
    <name evidence="1" type="ORF">GCM10010121_037430</name>
</gene>
<keyword evidence="2" id="KW-1185">Reference proteome</keyword>
<dbReference type="SUPFAM" id="SSF53474">
    <property type="entry name" value="alpha/beta-Hydrolases"/>
    <property type="match status" value="1"/>
</dbReference>
<reference evidence="1" key="1">
    <citation type="journal article" date="2014" name="Int. J. Syst. Evol. Microbiol.">
        <title>Complete genome sequence of Corynebacterium casei LMG S-19264T (=DSM 44701T), isolated from a smear-ripened cheese.</title>
        <authorList>
            <consortium name="US DOE Joint Genome Institute (JGI-PGF)"/>
            <person name="Walter F."/>
            <person name="Albersmeier A."/>
            <person name="Kalinowski J."/>
            <person name="Ruckert C."/>
        </authorList>
    </citation>
    <scope>NUCLEOTIDE SEQUENCE</scope>
    <source>
        <strain evidence="1">JCM 3086</strain>
    </source>
</reference>
<dbReference type="Proteomes" id="UP000657574">
    <property type="component" value="Unassembled WGS sequence"/>
</dbReference>
<organism evidence="1 2">
    <name type="scientific">Streptomyces brasiliensis</name>
    <dbReference type="NCBI Taxonomy" id="1954"/>
    <lineage>
        <taxon>Bacteria</taxon>
        <taxon>Bacillati</taxon>
        <taxon>Actinomycetota</taxon>
        <taxon>Actinomycetes</taxon>
        <taxon>Kitasatosporales</taxon>
        <taxon>Streptomycetaceae</taxon>
        <taxon>Streptomyces</taxon>
    </lineage>
</organism>
<dbReference type="EMBL" id="BMQA01000010">
    <property type="protein sequence ID" value="GGJ22974.1"/>
    <property type="molecule type" value="Genomic_DNA"/>
</dbReference>
<sequence length="160" mass="17822">MIWNYWDLYGSDRIKRLILVDQGPIGLKELAQGAQSEQRGAIFTFEEALQIAAGLKSEQAPEVSRAVVDMLHGPELRDEDVEWILRQNLLPPREDAVTLLLDYCGNDWRDVLPRITVPTLVIGGAAGLIPSDVTEDVAERIPKSVVRIFSATVKGSHLMF</sequence>
<proteinExistence type="predicted"/>
<dbReference type="AlphaFoldDB" id="A0A917KQ80"/>
<evidence type="ECO:0000313" key="2">
    <source>
        <dbReference type="Proteomes" id="UP000657574"/>
    </source>
</evidence>
<comment type="caution">
    <text evidence="1">The sequence shown here is derived from an EMBL/GenBank/DDBJ whole genome shotgun (WGS) entry which is preliminary data.</text>
</comment>
<evidence type="ECO:0000313" key="1">
    <source>
        <dbReference type="EMBL" id="GGJ22974.1"/>
    </source>
</evidence>